<dbReference type="SMART" id="SM00132">
    <property type="entry name" value="LIM"/>
    <property type="match status" value="2"/>
</dbReference>
<comment type="subcellular location">
    <subcellularLocation>
        <location evidence="1">Cytoplasm</location>
    </subcellularLocation>
</comment>
<dbReference type="KEGG" id="char:105903026"/>
<keyword evidence="2" id="KW-0963">Cytoplasm</keyword>
<evidence type="ECO:0000256" key="1">
    <source>
        <dbReference type="ARBA" id="ARBA00004496"/>
    </source>
</evidence>
<name>A0A6P3W241_CLUHA</name>
<dbReference type="PANTHER" id="PTHR24211">
    <property type="entry name" value="LIM DOMAIN-CONTAINING PROTEIN"/>
    <property type="match status" value="1"/>
</dbReference>
<evidence type="ECO:0000313" key="11">
    <source>
        <dbReference type="Proteomes" id="UP000515152"/>
    </source>
</evidence>
<dbReference type="GO" id="GO:0005737">
    <property type="term" value="C:cytoplasm"/>
    <property type="evidence" value="ECO:0007669"/>
    <property type="project" value="UniProtKB-SubCell"/>
</dbReference>
<feature type="compositionally biased region" description="Basic and acidic residues" evidence="8">
    <location>
        <begin position="199"/>
        <end position="208"/>
    </location>
</feature>
<dbReference type="Gene3D" id="2.10.110.10">
    <property type="entry name" value="Cysteine Rich Protein"/>
    <property type="match status" value="2"/>
</dbReference>
<evidence type="ECO:0000256" key="4">
    <source>
        <dbReference type="ARBA" id="ARBA00022737"/>
    </source>
</evidence>
<feature type="region of interest" description="Disordered" evidence="8">
    <location>
        <begin position="196"/>
        <end position="224"/>
    </location>
</feature>
<evidence type="ECO:0000256" key="6">
    <source>
        <dbReference type="ARBA" id="ARBA00023038"/>
    </source>
</evidence>
<feature type="domain" description="PET" evidence="10">
    <location>
        <begin position="94"/>
        <end position="201"/>
    </location>
</feature>
<keyword evidence="4" id="KW-0677">Repeat</keyword>
<dbReference type="InterPro" id="IPR047120">
    <property type="entry name" value="Pk/Esn/Tes"/>
</dbReference>
<proteinExistence type="predicted"/>
<gene>
    <name evidence="12" type="primary">lmcd1</name>
</gene>
<accession>A0A6P3W241</accession>
<dbReference type="PROSITE" id="PS51303">
    <property type="entry name" value="PET"/>
    <property type="match status" value="1"/>
</dbReference>
<dbReference type="Proteomes" id="UP000515152">
    <property type="component" value="Chromosome 5"/>
</dbReference>
<evidence type="ECO:0000256" key="8">
    <source>
        <dbReference type="SAM" id="MobiDB-lite"/>
    </source>
</evidence>
<dbReference type="GeneID" id="105903026"/>
<dbReference type="RefSeq" id="XP_012686174.2">
    <property type="nucleotide sequence ID" value="XM_012830720.3"/>
</dbReference>
<dbReference type="PROSITE" id="PS00478">
    <property type="entry name" value="LIM_DOMAIN_1"/>
    <property type="match status" value="1"/>
</dbReference>
<evidence type="ECO:0000313" key="12">
    <source>
        <dbReference type="RefSeq" id="XP_012686174.2"/>
    </source>
</evidence>
<reference evidence="12" key="1">
    <citation type="submission" date="2025-08" db="UniProtKB">
        <authorList>
            <consortium name="RefSeq"/>
        </authorList>
    </citation>
    <scope>IDENTIFICATION</scope>
</reference>
<keyword evidence="6 7" id="KW-0440">LIM domain</keyword>
<feature type="domain" description="LIM zinc-binding" evidence="9">
    <location>
        <begin position="232"/>
        <end position="297"/>
    </location>
</feature>
<organism evidence="11 12">
    <name type="scientific">Clupea harengus</name>
    <name type="common">Atlantic herring</name>
    <dbReference type="NCBI Taxonomy" id="7950"/>
    <lineage>
        <taxon>Eukaryota</taxon>
        <taxon>Metazoa</taxon>
        <taxon>Chordata</taxon>
        <taxon>Craniata</taxon>
        <taxon>Vertebrata</taxon>
        <taxon>Euteleostomi</taxon>
        <taxon>Actinopterygii</taxon>
        <taxon>Neopterygii</taxon>
        <taxon>Teleostei</taxon>
        <taxon>Clupei</taxon>
        <taxon>Clupeiformes</taxon>
        <taxon>Clupeoidei</taxon>
        <taxon>Clupeidae</taxon>
        <taxon>Clupea</taxon>
    </lineage>
</organism>
<dbReference type="PANTHER" id="PTHR24211:SF0">
    <property type="entry name" value="LIM AND CYSTEINE-RICH DOMAINS PROTEIN 1"/>
    <property type="match status" value="1"/>
</dbReference>
<keyword evidence="5 7" id="KW-0862">Zinc</keyword>
<evidence type="ECO:0000259" key="10">
    <source>
        <dbReference type="PROSITE" id="PS51303"/>
    </source>
</evidence>
<evidence type="ECO:0000256" key="7">
    <source>
        <dbReference type="PROSITE-ProRule" id="PRU00125"/>
    </source>
</evidence>
<evidence type="ECO:0000256" key="5">
    <source>
        <dbReference type="ARBA" id="ARBA00022833"/>
    </source>
</evidence>
<evidence type="ECO:0000259" key="9">
    <source>
        <dbReference type="PROSITE" id="PS50023"/>
    </source>
</evidence>
<keyword evidence="11" id="KW-1185">Reference proteome</keyword>
<protein>
    <submittedName>
        <fullName evidence="12">LIM and cysteine-rich domains protein 1</fullName>
    </submittedName>
</protein>
<dbReference type="CDD" id="cd09829">
    <property type="entry name" value="PET_testin"/>
    <property type="match status" value="1"/>
</dbReference>
<dbReference type="CTD" id="29995"/>
<dbReference type="PROSITE" id="PS50023">
    <property type="entry name" value="LIM_DOMAIN_2"/>
    <property type="match status" value="1"/>
</dbReference>
<dbReference type="InterPro" id="IPR033724">
    <property type="entry name" value="PET_testin"/>
</dbReference>
<sequence>MDLSAGIHQMSVGQPTVVGAMMCLTCKGVCTGFQPHSWRKACTVCHCSQEEHAPNSDLEDDRKMGRLLADSRYSHLTTKVKGGDGFRVYKRNRMIITNPVVSRKDPTFHTITYDWAPPGLTQKLAMQYMEMLPEDRRPVAGTEGASHRRRQLVRQLPLHDHDPQQCHAQSEAELQAMATYVKSFKEQALGVGEVALPGDGEKAQEKNGKAPGEPAQPITNGTAEKKKKKSEYRCSGCGELAAEDSPVVYAERAGYQELWHPTCFVCAECGEALVDLVYFWKNGSLLCGRHYAQSVRPRCPGCDELIFSELYENGADGQPWHKEHHCCWECGQNLNTPCPCAIRKLRPV</sequence>
<dbReference type="InterPro" id="IPR001781">
    <property type="entry name" value="Znf_LIM"/>
</dbReference>
<dbReference type="OrthoDB" id="10069167at2759"/>
<dbReference type="InterPro" id="IPR010442">
    <property type="entry name" value="PET_domain"/>
</dbReference>
<evidence type="ECO:0000256" key="3">
    <source>
        <dbReference type="ARBA" id="ARBA00022723"/>
    </source>
</evidence>
<dbReference type="SUPFAM" id="SSF57716">
    <property type="entry name" value="Glucocorticoid receptor-like (DNA-binding domain)"/>
    <property type="match status" value="1"/>
</dbReference>
<dbReference type="GO" id="GO:0008270">
    <property type="term" value="F:zinc ion binding"/>
    <property type="evidence" value="ECO:0007669"/>
    <property type="project" value="InterPro"/>
</dbReference>
<dbReference type="CDD" id="cd09340">
    <property type="entry name" value="LIM1_Testin_like"/>
    <property type="match status" value="1"/>
</dbReference>
<dbReference type="AlphaFoldDB" id="A0A6P3W241"/>
<evidence type="ECO:0000256" key="2">
    <source>
        <dbReference type="ARBA" id="ARBA00022490"/>
    </source>
</evidence>
<keyword evidence="3 7" id="KW-0479">Metal-binding</keyword>
<dbReference type="Pfam" id="PF06297">
    <property type="entry name" value="PET"/>
    <property type="match status" value="1"/>
</dbReference>
<dbReference type="Pfam" id="PF00412">
    <property type="entry name" value="LIM"/>
    <property type="match status" value="2"/>
</dbReference>